<keyword evidence="2" id="KW-1185">Reference proteome</keyword>
<sequence length="112" mass="12443">MVFKPTHDKEGSGAGRVLSIMRTVGYNPGGKLDIAEVTSEYPEFRIRLLGDIGEIPDEGLICNPDLFQHTETVKFDGRTSTIEYPNKLVKGAKVFVFDPEHGQLVYVLTMAE</sequence>
<gene>
    <name evidence="1" type="ORF">CBM15_09930</name>
</gene>
<dbReference type="EMBL" id="NHNT01000005">
    <property type="protein sequence ID" value="OUZ39169.1"/>
    <property type="molecule type" value="Genomic_DNA"/>
</dbReference>
<evidence type="ECO:0000313" key="2">
    <source>
        <dbReference type="Proteomes" id="UP000196594"/>
    </source>
</evidence>
<evidence type="ECO:0000313" key="1">
    <source>
        <dbReference type="EMBL" id="OUZ39169.1"/>
    </source>
</evidence>
<dbReference type="RefSeq" id="WP_087617370.1">
    <property type="nucleotide sequence ID" value="NZ_JAFBEY010000001.1"/>
</dbReference>
<name>A0ABX3ZHG4_9BACL</name>
<comment type="caution">
    <text evidence="1">The sequence shown here is derived from an EMBL/GenBank/DDBJ whole genome shotgun (WGS) entry which is preliminary data.</text>
</comment>
<reference evidence="1 2" key="1">
    <citation type="journal article" date="2017" name="Int. J. Syst. Evol. Microbiol.">
        <title>Solibacillus kalamii sp. nov., isolated from a high-efficiency particulate arrestance filter system used in the International Space Station.</title>
        <authorList>
            <person name="Checinska Sielaff A."/>
            <person name="Kumar R.M."/>
            <person name="Pal D."/>
            <person name="Mayilraj S."/>
            <person name="Venkateswaran K."/>
        </authorList>
    </citation>
    <scope>NUCLEOTIDE SEQUENCE [LARGE SCALE GENOMIC DNA]</scope>
    <source>
        <strain evidence="1 2">ISSFR-015</strain>
    </source>
</reference>
<accession>A0ABX3ZHG4</accession>
<dbReference type="Proteomes" id="UP000196594">
    <property type="component" value="Unassembled WGS sequence"/>
</dbReference>
<protein>
    <submittedName>
        <fullName evidence="1">Uncharacterized protein</fullName>
    </submittedName>
</protein>
<proteinExistence type="predicted"/>
<organism evidence="1 2">
    <name type="scientific">Solibacillus kalamii</name>
    <dbReference type="NCBI Taxonomy" id="1748298"/>
    <lineage>
        <taxon>Bacteria</taxon>
        <taxon>Bacillati</taxon>
        <taxon>Bacillota</taxon>
        <taxon>Bacilli</taxon>
        <taxon>Bacillales</taxon>
        <taxon>Caryophanaceae</taxon>
        <taxon>Solibacillus</taxon>
    </lineage>
</organism>